<dbReference type="OrthoDB" id="9796457at2"/>
<organism evidence="4 5">
    <name type="scientific">Nannocystis exedens</name>
    <dbReference type="NCBI Taxonomy" id="54"/>
    <lineage>
        <taxon>Bacteria</taxon>
        <taxon>Pseudomonadati</taxon>
        <taxon>Myxococcota</taxon>
        <taxon>Polyangia</taxon>
        <taxon>Nannocystales</taxon>
        <taxon>Nannocystaceae</taxon>
        <taxon>Nannocystis</taxon>
    </lineage>
</organism>
<feature type="domain" description="Response regulatory" evidence="3">
    <location>
        <begin position="27"/>
        <end position="144"/>
    </location>
</feature>
<dbReference type="InterPro" id="IPR011006">
    <property type="entry name" value="CheY-like_superfamily"/>
</dbReference>
<dbReference type="AlphaFoldDB" id="A0A1I1Z744"/>
<reference evidence="5" key="1">
    <citation type="submission" date="2016-10" db="EMBL/GenBank/DDBJ databases">
        <authorList>
            <person name="Varghese N."/>
            <person name="Submissions S."/>
        </authorList>
    </citation>
    <scope>NUCLEOTIDE SEQUENCE [LARGE SCALE GENOMIC DNA]</scope>
    <source>
        <strain evidence="5">ATCC 25963</strain>
    </source>
</reference>
<feature type="modified residue" description="4-aspartylphosphate" evidence="2">
    <location>
        <position position="77"/>
    </location>
</feature>
<accession>A0A1I1Z744</accession>
<evidence type="ECO:0000259" key="3">
    <source>
        <dbReference type="PROSITE" id="PS50110"/>
    </source>
</evidence>
<dbReference type="Proteomes" id="UP000199400">
    <property type="component" value="Unassembled WGS sequence"/>
</dbReference>
<dbReference type="Gene3D" id="3.40.50.2300">
    <property type="match status" value="1"/>
</dbReference>
<evidence type="ECO:0000256" key="2">
    <source>
        <dbReference type="PROSITE-ProRule" id="PRU00169"/>
    </source>
</evidence>
<dbReference type="SUPFAM" id="SSF52172">
    <property type="entry name" value="CheY-like"/>
    <property type="match status" value="1"/>
</dbReference>
<evidence type="ECO:0000313" key="5">
    <source>
        <dbReference type="Proteomes" id="UP000199400"/>
    </source>
</evidence>
<evidence type="ECO:0000313" key="4">
    <source>
        <dbReference type="EMBL" id="SFE26140.1"/>
    </source>
</evidence>
<dbReference type="EMBL" id="FOMX01000011">
    <property type="protein sequence ID" value="SFE26140.1"/>
    <property type="molecule type" value="Genomic_DNA"/>
</dbReference>
<gene>
    <name evidence="4" type="ORF">SAMN02745121_03607</name>
</gene>
<keyword evidence="5" id="KW-1185">Reference proteome</keyword>
<dbReference type="Pfam" id="PF00072">
    <property type="entry name" value="Response_reg"/>
    <property type="match status" value="1"/>
</dbReference>
<name>A0A1I1Z744_9BACT</name>
<proteinExistence type="predicted"/>
<dbReference type="STRING" id="54.SAMN02745121_03607"/>
<dbReference type="InterPro" id="IPR001789">
    <property type="entry name" value="Sig_transdc_resp-reg_receiver"/>
</dbReference>
<protein>
    <submittedName>
        <fullName evidence="4">Two-component system, cell cycle response regulator DivK</fullName>
    </submittedName>
</protein>
<sequence>MGRECNARRARAAPLSARLQSVEGRKLVVYIEDNPSNFALARKILELSGDYEVIGAKDGVSGLALVRDRRPDVVLLDLDLPGISGIEVVQRIRATPDIAATPVLAVTASVMKRERRQAMDAGCDRFIEKPFDIHELRSQVDEVAAIQR</sequence>
<evidence type="ECO:0000256" key="1">
    <source>
        <dbReference type="ARBA" id="ARBA00022553"/>
    </source>
</evidence>
<dbReference type="GO" id="GO:0000160">
    <property type="term" value="P:phosphorelay signal transduction system"/>
    <property type="evidence" value="ECO:0007669"/>
    <property type="project" value="InterPro"/>
</dbReference>
<dbReference type="InterPro" id="IPR050595">
    <property type="entry name" value="Bact_response_regulator"/>
</dbReference>
<keyword evidence="1 2" id="KW-0597">Phosphoprotein</keyword>
<dbReference type="PROSITE" id="PS50110">
    <property type="entry name" value="RESPONSE_REGULATORY"/>
    <property type="match status" value="1"/>
</dbReference>
<dbReference type="PANTHER" id="PTHR44591:SF3">
    <property type="entry name" value="RESPONSE REGULATORY DOMAIN-CONTAINING PROTEIN"/>
    <property type="match status" value="1"/>
</dbReference>
<dbReference type="PANTHER" id="PTHR44591">
    <property type="entry name" value="STRESS RESPONSE REGULATOR PROTEIN 1"/>
    <property type="match status" value="1"/>
</dbReference>
<dbReference type="SMART" id="SM00448">
    <property type="entry name" value="REC"/>
    <property type="match status" value="1"/>
</dbReference>